<evidence type="ECO:0000313" key="13">
    <source>
        <dbReference type="EMBL" id="PPL18279.1"/>
    </source>
</evidence>
<comment type="catalytic activity">
    <reaction evidence="11">
        <text>[GlcNAc-(1-&gt;4)-Mur2Ac(oyl-L-Ala-gamma-D-Glu-L-Lys-D-Ala-D-Ala)](n)-di-trans,octa-cis-undecaprenyl diphosphate + beta-D-GlcNAc-(1-&gt;4)-Mur2Ac(oyl-L-Ala-gamma-D-Glu-L-Lys-D-Ala-D-Ala)-di-trans,octa-cis-undecaprenyl diphosphate = [GlcNAc-(1-&gt;4)-Mur2Ac(oyl-L-Ala-gamma-D-Glu-L-Lys-D-Ala-D-Ala)](n+1)-di-trans,octa-cis-undecaprenyl diphosphate + di-trans,octa-cis-undecaprenyl diphosphate + H(+)</text>
        <dbReference type="Rhea" id="RHEA:23708"/>
        <dbReference type="Rhea" id="RHEA-COMP:9602"/>
        <dbReference type="Rhea" id="RHEA-COMP:9603"/>
        <dbReference type="ChEBI" id="CHEBI:15378"/>
        <dbReference type="ChEBI" id="CHEBI:58405"/>
        <dbReference type="ChEBI" id="CHEBI:60033"/>
        <dbReference type="ChEBI" id="CHEBI:78435"/>
        <dbReference type="EC" id="2.4.99.28"/>
    </reaction>
</comment>
<dbReference type="GO" id="GO:0008955">
    <property type="term" value="F:peptidoglycan glycosyltransferase activity"/>
    <property type="evidence" value="ECO:0007669"/>
    <property type="project" value="UniProtKB-UniRule"/>
</dbReference>
<feature type="domain" description="Glycosyl transferase family 51" evidence="12">
    <location>
        <begin position="46"/>
        <end position="208"/>
    </location>
</feature>
<keyword evidence="8 11" id="KW-1133">Transmembrane helix</keyword>
<evidence type="ECO:0000256" key="3">
    <source>
        <dbReference type="ARBA" id="ARBA00022676"/>
    </source>
</evidence>
<keyword evidence="9 11" id="KW-0472">Membrane</keyword>
<keyword evidence="5 11" id="KW-0812">Transmembrane</keyword>
<gene>
    <name evidence="11" type="primary">mtgA</name>
    <name evidence="13" type="ORF">UN63_01855</name>
</gene>
<evidence type="ECO:0000256" key="9">
    <source>
        <dbReference type="ARBA" id="ARBA00023136"/>
    </source>
</evidence>
<dbReference type="InterPro" id="IPR011812">
    <property type="entry name" value="Pep_trsgly"/>
</dbReference>
<accession>A0A2P5TR87</accession>
<organism evidence="13 14">
    <name type="scientific">Oceanisphaera arctica</name>
    <dbReference type="NCBI Taxonomy" id="641510"/>
    <lineage>
        <taxon>Bacteria</taxon>
        <taxon>Pseudomonadati</taxon>
        <taxon>Pseudomonadota</taxon>
        <taxon>Gammaproteobacteria</taxon>
        <taxon>Aeromonadales</taxon>
        <taxon>Aeromonadaceae</taxon>
        <taxon>Oceanisphaera</taxon>
    </lineage>
</organism>
<keyword evidence="6 11" id="KW-0133">Cell shape</keyword>
<dbReference type="OrthoDB" id="9766909at2"/>
<sequence>MISFLKRCVVWLLSLLILGPLLLTLLYRYVPVPVTPLMVIRLFEGESLSKDWQPSSRLSSHLKMAVIASEDNKFCRHRGFDWDAFNDVFNEFQDEGRLRGGSTITMQTAKNLYLWPGRSLTRKALEAIYTPMLELILPKDRIMTLYLNIAEFGPGIYGAEAAARAYFNTSAANLSRHQAALLAAVLPNPRQFNAGRPSAYVQRRATTIGYRINQLGPLVDCVEK</sequence>
<dbReference type="PANTHER" id="PTHR30400">
    <property type="entry name" value="MONOFUNCTIONAL BIOSYNTHETIC PEPTIDOGLYCAN TRANSGLYCOSYLASE"/>
    <property type="match status" value="1"/>
</dbReference>
<dbReference type="GO" id="GO:0009274">
    <property type="term" value="C:peptidoglycan-based cell wall"/>
    <property type="evidence" value="ECO:0007669"/>
    <property type="project" value="InterPro"/>
</dbReference>
<dbReference type="GO" id="GO:0009252">
    <property type="term" value="P:peptidoglycan biosynthetic process"/>
    <property type="evidence" value="ECO:0007669"/>
    <property type="project" value="UniProtKB-UniRule"/>
</dbReference>
<evidence type="ECO:0000256" key="11">
    <source>
        <dbReference type="HAMAP-Rule" id="MF_00766"/>
    </source>
</evidence>
<comment type="pathway">
    <text evidence="11">Cell wall biogenesis; peptidoglycan biosynthesis.</text>
</comment>
<proteinExistence type="inferred from homology"/>
<evidence type="ECO:0000256" key="4">
    <source>
        <dbReference type="ARBA" id="ARBA00022679"/>
    </source>
</evidence>
<evidence type="ECO:0000256" key="10">
    <source>
        <dbReference type="ARBA" id="ARBA00023316"/>
    </source>
</evidence>
<keyword evidence="2 11" id="KW-0997">Cell inner membrane</keyword>
<dbReference type="GO" id="GO:0016763">
    <property type="term" value="F:pentosyltransferase activity"/>
    <property type="evidence" value="ECO:0007669"/>
    <property type="project" value="InterPro"/>
</dbReference>
<dbReference type="UniPathway" id="UPA00219"/>
<protein>
    <recommendedName>
        <fullName evidence="11">Biosynthetic peptidoglycan transglycosylase</fullName>
        <ecNumber evidence="11">2.4.99.28</ecNumber>
    </recommendedName>
    <alternativeName>
        <fullName evidence="11">Glycan polymerase</fullName>
    </alternativeName>
    <alternativeName>
        <fullName evidence="11">Peptidoglycan glycosyltransferase MtgA</fullName>
        <shortName evidence="11">PGT</shortName>
    </alternativeName>
</protein>
<keyword evidence="14" id="KW-1185">Reference proteome</keyword>
<comment type="function">
    <text evidence="11">Peptidoglycan polymerase that catalyzes glycan chain elongation from lipid-linked precursors.</text>
</comment>
<dbReference type="EC" id="2.4.99.28" evidence="11"/>
<dbReference type="HAMAP" id="MF_00766">
    <property type="entry name" value="PGT_MtgA"/>
    <property type="match status" value="1"/>
</dbReference>
<dbReference type="AlphaFoldDB" id="A0A2P5TR87"/>
<evidence type="ECO:0000256" key="5">
    <source>
        <dbReference type="ARBA" id="ARBA00022692"/>
    </source>
</evidence>
<evidence type="ECO:0000259" key="12">
    <source>
        <dbReference type="Pfam" id="PF00912"/>
    </source>
</evidence>
<evidence type="ECO:0000256" key="8">
    <source>
        <dbReference type="ARBA" id="ARBA00022989"/>
    </source>
</evidence>
<keyword evidence="10 11" id="KW-0961">Cell wall biogenesis/degradation</keyword>
<dbReference type="GO" id="GO:0005886">
    <property type="term" value="C:plasma membrane"/>
    <property type="evidence" value="ECO:0007669"/>
    <property type="project" value="UniProtKB-SubCell"/>
</dbReference>
<dbReference type="SUPFAM" id="SSF53955">
    <property type="entry name" value="Lysozyme-like"/>
    <property type="match status" value="1"/>
</dbReference>
<evidence type="ECO:0000256" key="6">
    <source>
        <dbReference type="ARBA" id="ARBA00022960"/>
    </source>
</evidence>
<comment type="similarity">
    <text evidence="11">Belongs to the glycosyltransferase 51 family.</text>
</comment>
<dbReference type="Pfam" id="PF00912">
    <property type="entry name" value="Transgly"/>
    <property type="match status" value="1"/>
</dbReference>
<evidence type="ECO:0000256" key="7">
    <source>
        <dbReference type="ARBA" id="ARBA00022984"/>
    </source>
</evidence>
<dbReference type="Proteomes" id="UP000242231">
    <property type="component" value="Unassembled WGS sequence"/>
</dbReference>
<keyword evidence="1 11" id="KW-1003">Cell membrane</keyword>
<reference evidence="14" key="1">
    <citation type="submission" date="2016-11" db="EMBL/GenBank/DDBJ databases">
        <authorList>
            <person name="Sisinthy S."/>
            <person name="Ara S."/>
            <person name="Gundlapally S.R."/>
        </authorList>
    </citation>
    <scope>NUCLEOTIDE SEQUENCE [LARGE SCALE GENOMIC DNA]</scope>
    <source>
        <strain evidence="14">V1-41</strain>
    </source>
</reference>
<dbReference type="Gene3D" id="1.10.3810.10">
    <property type="entry name" value="Biosynthetic peptidoglycan transglycosylase-like"/>
    <property type="match status" value="1"/>
</dbReference>
<keyword evidence="4 11" id="KW-0808">Transferase</keyword>
<keyword evidence="3 11" id="KW-0328">Glycosyltransferase</keyword>
<comment type="caution">
    <text evidence="13">The sequence shown here is derived from an EMBL/GenBank/DDBJ whole genome shotgun (WGS) entry which is preliminary data.</text>
</comment>
<dbReference type="PANTHER" id="PTHR30400:SF0">
    <property type="entry name" value="BIOSYNTHETIC PEPTIDOGLYCAN TRANSGLYCOSYLASE"/>
    <property type="match status" value="1"/>
</dbReference>
<dbReference type="NCBIfam" id="TIGR02070">
    <property type="entry name" value="mono_pep_trsgly"/>
    <property type="match status" value="1"/>
</dbReference>
<dbReference type="GO" id="GO:0071555">
    <property type="term" value="P:cell wall organization"/>
    <property type="evidence" value="ECO:0007669"/>
    <property type="project" value="UniProtKB-KW"/>
</dbReference>
<dbReference type="InterPro" id="IPR036950">
    <property type="entry name" value="PBP_transglycosylase"/>
</dbReference>
<keyword evidence="7 11" id="KW-0573">Peptidoglycan synthesis</keyword>
<evidence type="ECO:0000256" key="2">
    <source>
        <dbReference type="ARBA" id="ARBA00022519"/>
    </source>
</evidence>
<evidence type="ECO:0000256" key="1">
    <source>
        <dbReference type="ARBA" id="ARBA00022475"/>
    </source>
</evidence>
<name>A0A2P5TR87_9GAMM</name>
<comment type="subcellular location">
    <subcellularLocation>
        <location evidence="11">Cell inner membrane</location>
        <topology evidence="11">Single-pass membrane protein</topology>
    </subcellularLocation>
</comment>
<dbReference type="GO" id="GO:0008360">
    <property type="term" value="P:regulation of cell shape"/>
    <property type="evidence" value="ECO:0007669"/>
    <property type="project" value="UniProtKB-KW"/>
</dbReference>
<evidence type="ECO:0000313" key="14">
    <source>
        <dbReference type="Proteomes" id="UP000242231"/>
    </source>
</evidence>
<dbReference type="InterPro" id="IPR023346">
    <property type="entry name" value="Lysozyme-like_dom_sf"/>
</dbReference>
<dbReference type="EMBL" id="MPZM01000002">
    <property type="protein sequence ID" value="PPL18279.1"/>
    <property type="molecule type" value="Genomic_DNA"/>
</dbReference>
<dbReference type="InterPro" id="IPR001264">
    <property type="entry name" value="Glyco_trans_51"/>
</dbReference>